<keyword evidence="2" id="KW-1185">Reference proteome</keyword>
<comment type="caution">
    <text evidence="1">The sequence shown here is derived from an EMBL/GenBank/DDBJ whole genome shotgun (WGS) entry which is preliminary data.</text>
</comment>
<dbReference type="AlphaFoldDB" id="A0A7X6I6Y3"/>
<dbReference type="InterPro" id="IPR050484">
    <property type="entry name" value="Transf_Hexapept/Carb_Anhydrase"/>
</dbReference>
<dbReference type="InterPro" id="IPR011004">
    <property type="entry name" value="Trimer_LpxA-like_sf"/>
</dbReference>
<reference evidence="1 2" key="1">
    <citation type="journal article" date="2020" name="Nature">
        <title>Bacterial chemolithoautotrophy via manganese oxidation.</title>
        <authorList>
            <person name="Yu H."/>
            <person name="Leadbetter J.R."/>
        </authorList>
    </citation>
    <scope>NUCLEOTIDE SEQUENCE [LARGE SCALE GENOMIC DNA]</scope>
    <source>
        <strain evidence="1 2">RBP-1</strain>
    </source>
</reference>
<protein>
    <submittedName>
        <fullName evidence="1">Phenylacetic acid degradation protein PaaY</fullName>
    </submittedName>
</protein>
<sequence>MPCYAIDGVVPVVDPGAYLHPTAVLIGDVIVGPGCYVGPCAVLRGDFGRIVLKRGSNVQDTCVIHGTPAHDTVVEENGHIGHGAVLHCCIVRRDALVGMNAVVLDEAEIGARSIVAACAFVPAGTRVPPRSLVAGIPAKVRRELSDEEIAGKRAGTEVYQELTGRALASMREVEPLPALTPGRPRLPVTKVDALVAGRKGSGRDA</sequence>
<proteinExistence type="predicted"/>
<evidence type="ECO:0000313" key="1">
    <source>
        <dbReference type="EMBL" id="NKE66893.1"/>
    </source>
</evidence>
<dbReference type="Gene3D" id="2.160.10.10">
    <property type="entry name" value="Hexapeptide repeat proteins"/>
    <property type="match status" value="1"/>
</dbReference>
<accession>A0A7X6I6Y3</accession>
<dbReference type="InterPro" id="IPR001451">
    <property type="entry name" value="Hexapep"/>
</dbReference>
<name>A0A7X6I6Y3_9BURK</name>
<dbReference type="RefSeq" id="WP_168108009.1">
    <property type="nucleotide sequence ID" value="NZ_VTOX01000004.1"/>
</dbReference>
<dbReference type="CDD" id="cd04745">
    <property type="entry name" value="LbH_paaY_like"/>
    <property type="match status" value="1"/>
</dbReference>
<dbReference type="EMBL" id="VTOX01000004">
    <property type="protein sequence ID" value="NKE66893.1"/>
    <property type="molecule type" value="Genomic_DNA"/>
</dbReference>
<gene>
    <name evidence="1" type="ORF">RAMLITH_13770</name>
</gene>
<dbReference type="Proteomes" id="UP000521868">
    <property type="component" value="Unassembled WGS sequence"/>
</dbReference>
<dbReference type="PANTHER" id="PTHR13061">
    <property type="entry name" value="DYNACTIN SUBUNIT P25"/>
    <property type="match status" value="1"/>
</dbReference>
<dbReference type="SUPFAM" id="SSF51161">
    <property type="entry name" value="Trimeric LpxA-like enzymes"/>
    <property type="match status" value="1"/>
</dbReference>
<evidence type="ECO:0000313" key="2">
    <source>
        <dbReference type="Proteomes" id="UP000521868"/>
    </source>
</evidence>
<dbReference type="Pfam" id="PF00132">
    <property type="entry name" value="Hexapep"/>
    <property type="match status" value="1"/>
</dbReference>
<dbReference type="PANTHER" id="PTHR13061:SF29">
    <property type="entry name" value="GAMMA CARBONIC ANHYDRASE-LIKE 1, MITOCHONDRIAL-RELATED"/>
    <property type="match status" value="1"/>
</dbReference>
<organism evidence="1 2">
    <name type="scientific">Ramlibacter lithotrophicus</name>
    <dbReference type="NCBI Taxonomy" id="2606681"/>
    <lineage>
        <taxon>Bacteria</taxon>
        <taxon>Pseudomonadati</taxon>
        <taxon>Pseudomonadota</taxon>
        <taxon>Betaproteobacteria</taxon>
        <taxon>Burkholderiales</taxon>
        <taxon>Comamonadaceae</taxon>
        <taxon>Ramlibacter</taxon>
    </lineage>
</organism>